<keyword evidence="12" id="KW-0675">Receptor</keyword>
<dbReference type="OrthoDB" id="10006997at2759"/>
<dbReference type="KEGG" id="ncc:104946407"/>
<keyword evidence="13" id="KW-0325">Glycoprotein</keyword>
<dbReference type="PANTHER" id="PTHR47410:SF4">
    <property type="entry name" value="TOLL-LIKE RECEPTOR 9"/>
    <property type="match status" value="1"/>
</dbReference>
<keyword evidence="7" id="KW-0677">Repeat</keyword>
<comment type="subcellular location">
    <subcellularLocation>
        <location evidence="15">Endomembrane system</location>
        <topology evidence="15">Single-pass type I membrane protein</topology>
    </subcellularLocation>
    <subcellularLocation>
        <location evidence="1">Endosome</location>
    </subcellularLocation>
</comment>
<reference evidence="20" key="1">
    <citation type="submission" date="2025-08" db="UniProtKB">
        <authorList>
            <consortium name="RefSeq"/>
        </authorList>
    </citation>
    <scope>IDENTIFICATION</scope>
    <source>
        <tissue evidence="20">Muscle</tissue>
    </source>
</reference>
<evidence type="ECO:0000256" key="13">
    <source>
        <dbReference type="ARBA" id="ARBA00023180"/>
    </source>
</evidence>
<organism evidence="19 20">
    <name type="scientific">Notothenia coriiceps</name>
    <name type="common">black rockcod</name>
    <dbReference type="NCBI Taxonomy" id="8208"/>
    <lineage>
        <taxon>Eukaryota</taxon>
        <taxon>Metazoa</taxon>
        <taxon>Chordata</taxon>
        <taxon>Craniata</taxon>
        <taxon>Vertebrata</taxon>
        <taxon>Euteleostomi</taxon>
        <taxon>Actinopterygii</taxon>
        <taxon>Neopterygii</taxon>
        <taxon>Teleostei</taxon>
        <taxon>Neoteleostei</taxon>
        <taxon>Acanthomorphata</taxon>
        <taxon>Eupercaria</taxon>
        <taxon>Perciformes</taxon>
        <taxon>Notothenioidei</taxon>
        <taxon>Nototheniidae</taxon>
        <taxon>Notothenia</taxon>
    </lineage>
</organism>
<dbReference type="PROSITE" id="PS50104">
    <property type="entry name" value="TIR"/>
    <property type="match status" value="1"/>
</dbReference>
<evidence type="ECO:0000256" key="12">
    <source>
        <dbReference type="ARBA" id="ARBA00023170"/>
    </source>
</evidence>
<evidence type="ECO:0000256" key="8">
    <source>
        <dbReference type="ARBA" id="ARBA00022753"/>
    </source>
</evidence>
<comment type="similarity">
    <text evidence="2">Belongs to the Toll-like receptor family.</text>
</comment>
<dbReference type="GO" id="GO:0002224">
    <property type="term" value="P:toll-like receptor signaling pathway"/>
    <property type="evidence" value="ECO:0007669"/>
    <property type="project" value="TreeGrafter"/>
</dbReference>
<sequence length="1055" mass="120380">MAMLKNIFIIFQLLPLARTINTTFLPCESDINGTAVDCCDRTIESFHFIKSPNVVSLNLSRTKIRKVGQNDFLNLPNLDTLKIMGNCRPDQLRPSVKQLCKMEINNDALTKLSKLKYLYLSGNSLTSIPRLPENLMVLDLQNNCIFNIAEPLHTPHLQVLYLSKNCYYANPCGQPYFINETVFRQLSKLQNLTLGYNNVTAIPLELPPSLVLLDLRENAITEVLDGAFANLTNLKSLTLEWNCQRCDHAARPCFPCPDNNPLLLKNNSLYAENSSINFLSLRGNSLKTFPVGLFQSLKKLERLDLSDNLLAYAIRNGTFFKELKGLTWISLIYNYEPLMIFPELILSPYICNMSALEYLLLSGNFFHTFSKESVSVVSKLQNLKVLEMRMNFINTSLPITSLKQLPSLIKIDLSQNLINFLPFCSCSSSRIVAQNLYTRNFPDQGLMLSDHKSTSGSNTWESSQTNRGELLEHNVRQIKFLSDFKDTLCRGKLWIDLSQNNILSIYKTVFVGMENAVCLDLSFNYMSQALKGGLFDSMKKLVFLNLSFNRLDLYYNDAFSELKNTLKVLDVSNNEFHFQMKGMGHHFGFLQSLTKLEALSLANNGIGMRIDPSLNSRSLNYLYFYGNHLDIMWDYDNDKYTRFFQNLTNLTYLDISNNELKSISAVVLCNLPQSLEELSISKNKLNNFPWENITALSNLSHLNLSHNFLDLLPNKVIDFGAYFTLLDLSHNYLSFIPDDFFSIAESLNYLYLSHNQIKVLNHQFLPPPFKNGSARQILTLHANPFKCDCDTSSFTDFLRTTAVQIPYLTIYIQCGYPESQQGAGVLSMDQRSCQDIYGGLAFLVCSFLAVTFTVLPLLKHLYGWGLWYCLQVLWAGHKGYSQLAGSNSRYQYDAFVVFDTRNKAVSDWVYNALTVNLEISGHRNFCLCLEERDWIPGLSCIDNLHNAVNSSVKTVFVLSSGATGGETVNGVIRQAFFMVQQRLLDEKVDAAILVLLDEMFPKLKYLQLRKRLCKDSVLSWPRNPRAQPLFWNRMRMALSSDNLKFYDNNMSESFI</sequence>
<keyword evidence="14" id="KW-0395">Inflammatory response</keyword>
<keyword evidence="9" id="KW-0391">Immunity</keyword>
<dbReference type="InterPro" id="IPR000157">
    <property type="entry name" value="TIR_dom"/>
</dbReference>
<dbReference type="GO" id="GO:0006954">
    <property type="term" value="P:inflammatory response"/>
    <property type="evidence" value="ECO:0007669"/>
    <property type="project" value="UniProtKB-KW"/>
</dbReference>
<dbReference type="Pfam" id="PF13855">
    <property type="entry name" value="LRR_8"/>
    <property type="match status" value="2"/>
</dbReference>
<feature type="chain" id="PRO_5026658685" evidence="17">
    <location>
        <begin position="20"/>
        <end position="1055"/>
    </location>
</feature>
<keyword evidence="8" id="KW-0967">Endosome</keyword>
<evidence type="ECO:0000256" key="1">
    <source>
        <dbReference type="ARBA" id="ARBA00004177"/>
    </source>
</evidence>
<dbReference type="SMART" id="SM00369">
    <property type="entry name" value="LRR_TYP"/>
    <property type="match status" value="14"/>
</dbReference>
<dbReference type="Gene3D" id="3.40.50.10140">
    <property type="entry name" value="Toll/interleukin-1 receptor homology (TIR) domain"/>
    <property type="match status" value="1"/>
</dbReference>
<proteinExistence type="inferred from homology"/>
<protein>
    <submittedName>
        <fullName evidence="20">Toll-like receptor 9 isoform X1</fullName>
    </submittedName>
</protein>
<dbReference type="Gene3D" id="3.80.10.10">
    <property type="entry name" value="Ribonuclease Inhibitor"/>
    <property type="match status" value="1"/>
</dbReference>
<keyword evidence="6 17" id="KW-0732">Signal</keyword>
<dbReference type="GO" id="GO:0032755">
    <property type="term" value="P:positive regulation of interleukin-6 production"/>
    <property type="evidence" value="ECO:0007669"/>
    <property type="project" value="TreeGrafter"/>
</dbReference>
<dbReference type="PANTHER" id="PTHR47410">
    <property type="entry name" value="TOLL-LIKE RECEPTOR 7-RELATED"/>
    <property type="match status" value="1"/>
</dbReference>
<feature type="signal peptide" evidence="17">
    <location>
        <begin position="1"/>
        <end position="19"/>
    </location>
</feature>
<dbReference type="Proteomes" id="UP000504611">
    <property type="component" value="Unplaced"/>
</dbReference>
<evidence type="ECO:0000256" key="17">
    <source>
        <dbReference type="SAM" id="SignalP"/>
    </source>
</evidence>
<keyword evidence="11 16" id="KW-0472">Membrane</keyword>
<evidence type="ECO:0000256" key="11">
    <source>
        <dbReference type="ARBA" id="ARBA00023136"/>
    </source>
</evidence>
<dbReference type="GO" id="GO:1902533">
    <property type="term" value="P:positive regulation of intracellular signal transduction"/>
    <property type="evidence" value="ECO:0007669"/>
    <property type="project" value="UniProtKB-ARBA"/>
</dbReference>
<evidence type="ECO:0000256" key="16">
    <source>
        <dbReference type="SAM" id="Phobius"/>
    </source>
</evidence>
<dbReference type="RefSeq" id="XP_010770542.1">
    <property type="nucleotide sequence ID" value="XM_010772240.1"/>
</dbReference>
<evidence type="ECO:0000256" key="3">
    <source>
        <dbReference type="ARBA" id="ARBA00022588"/>
    </source>
</evidence>
<evidence type="ECO:0000256" key="2">
    <source>
        <dbReference type="ARBA" id="ARBA00009634"/>
    </source>
</evidence>
<evidence type="ECO:0000256" key="15">
    <source>
        <dbReference type="ARBA" id="ARBA00046288"/>
    </source>
</evidence>
<dbReference type="AlphaFoldDB" id="A0A6I9N1T3"/>
<dbReference type="GO" id="GO:0051607">
    <property type="term" value="P:defense response to virus"/>
    <property type="evidence" value="ECO:0007669"/>
    <property type="project" value="TreeGrafter"/>
</dbReference>
<evidence type="ECO:0000256" key="9">
    <source>
        <dbReference type="ARBA" id="ARBA00022859"/>
    </source>
</evidence>
<dbReference type="InterPro" id="IPR000483">
    <property type="entry name" value="Cys-rich_flank_reg_C"/>
</dbReference>
<evidence type="ECO:0000256" key="14">
    <source>
        <dbReference type="ARBA" id="ARBA00023198"/>
    </source>
</evidence>
<feature type="domain" description="TIR" evidence="18">
    <location>
        <begin position="890"/>
        <end position="1038"/>
    </location>
</feature>
<evidence type="ECO:0000313" key="20">
    <source>
        <dbReference type="RefSeq" id="XP_010770542.1"/>
    </source>
</evidence>
<evidence type="ECO:0000256" key="10">
    <source>
        <dbReference type="ARBA" id="ARBA00022989"/>
    </source>
</evidence>
<dbReference type="PROSITE" id="PS51450">
    <property type="entry name" value="LRR"/>
    <property type="match status" value="3"/>
</dbReference>
<dbReference type="SMART" id="SM00082">
    <property type="entry name" value="LRRCT"/>
    <property type="match status" value="1"/>
</dbReference>
<dbReference type="SUPFAM" id="SSF52200">
    <property type="entry name" value="Toll/Interleukin receptor TIR domain"/>
    <property type="match status" value="1"/>
</dbReference>
<keyword evidence="19" id="KW-1185">Reference proteome</keyword>
<dbReference type="GO" id="GO:0045087">
    <property type="term" value="P:innate immune response"/>
    <property type="evidence" value="ECO:0007669"/>
    <property type="project" value="UniProtKB-KW"/>
</dbReference>
<dbReference type="GO" id="GO:0007249">
    <property type="term" value="P:canonical NF-kappaB signal transduction"/>
    <property type="evidence" value="ECO:0007669"/>
    <property type="project" value="TreeGrafter"/>
</dbReference>
<dbReference type="InterPro" id="IPR035897">
    <property type="entry name" value="Toll_tir_struct_dom_sf"/>
</dbReference>
<dbReference type="Pfam" id="PF01582">
    <property type="entry name" value="TIR"/>
    <property type="match status" value="1"/>
</dbReference>
<dbReference type="GO" id="GO:0038187">
    <property type="term" value="F:pattern recognition receptor activity"/>
    <property type="evidence" value="ECO:0007669"/>
    <property type="project" value="TreeGrafter"/>
</dbReference>
<dbReference type="SMART" id="SM00364">
    <property type="entry name" value="LRR_BAC"/>
    <property type="match status" value="3"/>
</dbReference>
<dbReference type="GO" id="GO:0005768">
    <property type="term" value="C:endosome"/>
    <property type="evidence" value="ECO:0007669"/>
    <property type="project" value="UniProtKB-SubCell"/>
</dbReference>
<evidence type="ECO:0000256" key="5">
    <source>
        <dbReference type="ARBA" id="ARBA00022692"/>
    </source>
</evidence>
<gene>
    <name evidence="20" type="primary">tlr9</name>
</gene>
<keyword evidence="3" id="KW-0399">Innate immunity</keyword>
<dbReference type="SMART" id="SM00365">
    <property type="entry name" value="LRR_SD22"/>
    <property type="match status" value="7"/>
</dbReference>
<dbReference type="Pfam" id="PF00560">
    <property type="entry name" value="LRR_1"/>
    <property type="match status" value="2"/>
</dbReference>
<evidence type="ECO:0000256" key="7">
    <source>
        <dbReference type="ARBA" id="ARBA00022737"/>
    </source>
</evidence>
<evidence type="ECO:0000259" key="18">
    <source>
        <dbReference type="PROSITE" id="PS50104"/>
    </source>
</evidence>
<accession>A0A6I9N1T3</accession>
<keyword evidence="10 16" id="KW-1133">Transmembrane helix</keyword>
<dbReference type="SUPFAM" id="SSF52058">
    <property type="entry name" value="L domain-like"/>
    <property type="match status" value="2"/>
</dbReference>
<dbReference type="FunFam" id="3.40.50.10140:FF:000003">
    <property type="entry name" value="Toll-like receptor 7"/>
    <property type="match status" value="1"/>
</dbReference>
<keyword evidence="5 16" id="KW-0812">Transmembrane</keyword>
<keyword evidence="4" id="KW-0433">Leucine-rich repeat</keyword>
<evidence type="ECO:0000256" key="6">
    <source>
        <dbReference type="ARBA" id="ARBA00022729"/>
    </source>
</evidence>
<dbReference type="InterPro" id="IPR032675">
    <property type="entry name" value="LRR_dom_sf"/>
</dbReference>
<dbReference type="InterPro" id="IPR003591">
    <property type="entry name" value="Leu-rich_rpt_typical-subtyp"/>
</dbReference>
<evidence type="ECO:0000256" key="4">
    <source>
        <dbReference type="ARBA" id="ARBA00022614"/>
    </source>
</evidence>
<feature type="transmembrane region" description="Helical" evidence="16">
    <location>
        <begin position="836"/>
        <end position="858"/>
    </location>
</feature>
<evidence type="ECO:0000313" key="19">
    <source>
        <dbReference type="Proteomes" id="UP000504611"/>
    </source>
</evidence>
<dbReference type="GO" id="GO:0005886">
    <property type="term" value="C:plasma membrane"/>
    <property type="evidence" value="ECO:0007669"/>
    <property type="project" value="TreeGrafter"/>
</dbReference>
<dbReference type="PRINTS" id="PR00019">
    <property type="entry name" value="LEURICHRPT"/>
</dbReference>
<name>A0A6I9N1T3_9TELE</name>
<dbReference type="InterPro" id="IPR001611">
    <property type="entry name" value="Leu-rich_rpt"/>
</dbReference>
<dbReference type="CTD" id="54106"/>